<dbReference type="InterPro" id="IPR014982">
    <property type="entry name" value="GSCFA"/>
</dbReference>
<dbReference type="OrthoDB" id="369216at2"/>
<proteinExistence type="predicted"/>
<organism evidence="2 3">
    <name type="scientific">Celeribacter neptunius</name>
    <dbReference type="NCBI Taxonomy" id="588602"/>
    <lineage>
        <taxon>Bacteria</taxon>
        <taxon>Pseudomonadati</taxon>
        <taxon>Pseudomonadota</taxon>
        <taxon>Alphaproteobacteria</taxon>
        <taxon>Rhodobacterales</taxon>
        <taxon>Roseobacteraceae</taxon>
        <taxon>Celeribacter</taxon>
    </lineage>
</organism>
<evidence type="ECO:0000313" key="3">
    <source>
        <dbReference type="Proteomes" id="UP000199630"/>
    </source>
</evidence>
<dbReference type="RefSeq" id="WP_090061328.1">
    <property type="nucleotide sequence ID" value="NZ_FORH01000005.1"/>
</dbReference>
<evidence type="ECO:0000313" key="2">
    <source>
        <dbReference type="EMBL" id="SFJ72533.1"/>
    </source>
</evidence>
<dbReference type="Proteomes" id="UP000199630">
    <property type="component" value="Unassembled WGS sequence"/>
</dbReference>
<reference evidence="3" key="1">
    <citation type="submission" date="2016-10" db="EMBL/GenBank/DDBJ databases">
        <authorList>
            <person name="Varghese N."/>
            <person name="Submissions S."/>
        </authorList>
    </citation>
    <scope>NUCLEOTIDE SEQUENCE [LARGE SCALE GENOMIC DNA]</scope>
    <source>
        <strain evidence="3">DSM 26471</strain>
    </source>
</reference>
<gene>
    <name evidence="2" type="ORF">SAMN04487991_2816</name>
</gene>
<evidence type="ECO:0000259" key="1">
    <source>
        <dbReference type="Pfam" id="PF08885"/>
    </source>
</evidence>
<name>A0A1I3TPY9_9RHOB</name>
<protein>
    <submittedName>
        <fullName evidence="2">GSCFA family protein</fullName>
    </submittedName>
</protein>
<dbReference type="Pfam" id="PF08885">
    <property type="entry name" value="GSCFA"/>
    <property type="match status" value="1"/>
</dbReference>
<accession>A0A1I3TPY9</accession>
<dbReference type="AlphaFoldDB" id="A0A1I3TPY9"/>
<feature type="domain" description="GSCFA" evidence="1">
    <location>
        <begin position="41"/>
        <end position="310"/>
    </location>
</feature>
<dbReference type="STRING" id="588602.SAMN04487991_2816"/>
<dbReference type="EMBL" id="FORH01000005">
    <property type="protein sequence ID" value="SFJ72533.1"/>
    <property type="molecule type" value="Genomic_DNA"/>
</dbReference>
<keyword evidence="3" id="KW-1185">Reference proteome</keyword>
<sequence length="330" mass="36213">MGSPYDHLPSSAFWRSGVAEQDPAAIETLYVPKFPVTPDMRIMTAGSCFAQHVHRNLAARDWAVVDTEPAPAEMAMEDRARHGYGLYSARYGNVYTVRQMLQLLREAAGEVTPAEPVWQRDGRFFDAQRPNIEPTGFESAEAVMEARNSHLRAVREAIGQAEVLVFTLGLTECWQHRDSGTVYPTAPGTLAGTYDPDIYMFRNFTLPEVRDDLIALRDHVTACAPGIKMVLTVSPVPLTATATGGHVLPAAAYSKAVLRGAAGEMAQRFEDVDYVPSFEVITNPAAKGRYYKANLRSVTEEGVAAAMRMFFAAHETDTTEAADPAARMTH</sequence>